<evidence type="ECO:0000313" key="2">
    <source>
        <dbReference type="Proteomes" id="UP000467841"/>
    </source>
</evidence>
<protein>
    <submittedName>
        <fullName evidence="1">Uncharacterized protein</fullName>
    </submittedName>
</protein>
<gene>
    <name evidence="1" type="ORF">MERR_LOCUS12108</name>
</gene>
<comment type="caution">
    <text evidence="1">The sequence shown here is derived from an EMBL/GenBank/DDBJ whole genome shotgun (WGS) entry which is preliminary data.</text>
</comment>
<dbReference type="EMBL" id="CACVBM020000943">
    <property type="protein sequence ID" value="CAA7024873.1"/>
    <property type="molecule type" value="Genomic_DNA"/>
</dbReference>
<evidence type="ECO:0000313" key="1">
    <source>
        <dbReference type="EMBL" id="CAA7024873.1"/>
    </source>
</evidence>
<keyword evidence="2" id="KW-1185">Reference proteome</keyword>
<dbReference type="AlphaFoldDB" id="A0A6D2IAW1"/>
<reference evidence="1" key="1">
    <citation type="submission" date="2020-01" db="EMBL/GenBank/DDBJ databases">
        <authorList>
            <person name="Mishra B."/>
        </authorList>
    </citation>
    <scope>NUCLEOTIDE SEQUENCE [LARGE SCALE GENOMIC DNA]</scope>
</reference>
<proteinExistence type="predicted"/>
<sequence>MHSNFARHVIGCAVRAREENIIFDARDVKKLYSVKHNTRFPWSFYTSPRMNRRVLTNTPIKDSSWNDESFFFKVNRASIGEFDFERLPKEWATSLVCESVPNNSSIEYLVARLGREKTNWNLFTT</sequence>
<organism evidence="1 2">
    <name type="scientific">Microthlaspi erraticum</name>
    <dbReference type="NCBI Taxonomy" id="1685480"/>
    <lineage>
        <taxon>Eukaryota</taxon>
        <taxon>Viridiplantae</taxon>
        <taxon>Streptophyta</taxon>
        <taxon>Embryophyta</taxon>
        <taxon>Tracheophyta</taxon>
        <taxon>Spermatophyta</taxon>
        <taxon>Magnoliopsida</taxon>
        <taxon>eudicotyledons</taxon>
        <taxon>Gunneridae</taxon>
        <taxon>Pentapetalae</taxon>
        <taxon>rosids</taxon>
        <taxon>malvids</taxon>
        <taxon>Brassicales</taxon>
        <taxon>Brassicaceae</taxon>
        <taxon>Coluteocarpeae</taxon>
        <taxon>Microthlaspi</taxon>
    </lineage>
</organism>
<dbReference type="Proteomes" id="UP000467841">
    <property type="component" value="Unassembled WGS sequence"/>
</dbReference>
<name>A0A6D2IAW1_9BRAS</name>
<accession>A0A6D2IAW1</accession>
<dbReference type="OrthoDB" id="1102599at2759"/>